<name>A0ABR1C742_NECAM</name>
<accession>A0ABR1C742</accession>
<dbReference type="EMBL" id="JAVFWL010000002">
    <property type="protein sequence ID" value="KAK6733975.1"/>
    <property type="molecule type" value="Genomic_DNA"/>
</dbReference>
<gene>
    <name evidence="1" type="primary">Necator_chrII.g5423</name>
    <name evidence="1" type="ORF">RB195_017630</name>
</gene>
<organism evidence="1 2">
    <name type="scientific">Necator americanus</name>
    <name type="common">Human hookworm</name>
    <dbReference type="NCBI Taxonomy" id="51031"/>
    <lineage>
        <taxon>Eukaryota</taxon>
        <taxon>Metazoa</taxon>
        <taxon>Ecdysozoa</taxon>
        <taxon>Nematoda</taxon>
        <taxon>Chromadorea</taxon>
        <taxon>Rhabditida</taxon>
        <taxon>Rhabditina</taxon>
        <taxon>Rhabditomorpha</taxon>
        <taxon>Strongyloidea</taxon>
        <taxon>Ancylostomatidae</taxon>
        <taxon>Bunostominae</taxon>
        <taxon>Necator</taxon>
    </lineage>
</organism>
<evidence type="ECO:0000313" key="1">
    <source>
        <dbReference type="EMBL" id="KAK6733975.1"/>
    </source>
</evidence>
<proteinExistence type="predicted"/>
<dbReference type="Proteomes" id="UP001303046">
    <property type="component" value="Unassembled WGS sequence"/>
</dbReference>
<protein>
    <submittedName>
        <fullName evidence="1">Uncharacterized protein</fullName>
    </submittedName>
</protein>
<comment type="caution">
    <text evidence="1">The sequence shown here is derived from an EMBL/GenBank/DDBJ whole genome shotgun (WGS) entry which is preliminary data.</text>
</comment>
<reference evidence="1 2" key="1">
    <citation type="submission" date="2023-08" db="EMBL/GenBank/DDBJ databases">
        <title>A Necator americanus chromosomal reference genome.</title>
        <authorList>
            <person name="Ilik V."/>
            <person name="Petrzelkova K.J."/>
            <person name="Pardy F."/>
            <person name="Fuh T."/>
            <person name="Niatou-Singa F.S."/>
            <person name="Gouil Q."/>
            <person name="Baker L."/>
            <person name="Ritchie M.E."/>
            <person name="Jex A.R."/>
            <person name="Gazzola D."/>
            <person name="Li H."/>
            <person name="Toshio Fujiwara R."/>
            <person name="Zhan B."/>
            <person name="Aroian R.V."/>
            <person name="Pafco B."/>
            <person name="Schwarz E.M."/>
        </authorList>
    </citation>
    <scope>NUCLEOTIDE SEQUENCE [LARGE SCALE GENOMIC DNA]</scope>
    <source>
        <strain evidence="1 2">Aroian</strain>
        <tissue evidence="1">Whole animal</tissue>
    </source>
</reference>
<keyword evidence="2" id="KW-1185">Reference proteome</keyword>
<sequence length="112" mass="12597">MPLCLTFIDLKKALDSAETEAVMKALDNQGVPTQYIKVLREFTTGIPPCYKNIIIGAKRGVRKGDTISTKIFTGTLENATRKLKWGDMRVKADGLQLHHLRFAPHPYTMTSY</sequence>
<evidence type="ECO:0000313" key="2">
    <source>
        <dbReference type="Proteomes" id="UP001303046"/>
    </source>
</evidence>